<feature type="domain" description="Receptor ligand binding region" evidence="5">
    <location>
        <begin position="50"/>
        <end position="118"/>
    </location>
</feature>
<evidence type="ECO:0000313" key="7">
    <source>
        <dbReference type="Proteomes" id="UP001386955"/>
    </source>
</evidence>
<sequence length="128" mass="14446">MAREVLIPIGVVLDLKSQIGNMANSCIWMAYHGFYKEHPHFHTKLDLRIRDSHRDTVTAAYAYDSSQVKAIAAIAEAYGWREIVLIYENTEYGKGLIPRLTEALDAVDTKVSYRSVVRSPTSWKSSNG</sequence>
<evidence type="ECO:0000259" key="5">
    <source>
        <dbReference type="Pfam" id="PF01094"/>
    </source>
</evidence>
<dbReference type="PANTHER" id="PTHR34836:SF1">
    <property type="entry name" value="OS09G0428600 PROTEIN"/>
    <property type="match status" value="1"/>
</dbReference>
<evidence type="ECO:0000256" key="2">
    <source>
        <dbReference type="ARBA" id="ARBA00022692"/>
    </source>
</evidence>
<keyword evidence="3" id="KW-1133">Transmembrane helix</keyword>
<dbReference type="Gene3D" id="3.40.50.2300">
    <property type="match status" value="1"/>
</dbReference>
<dbReference type="InterPro" id="IPR001828">
    <property type="entry name" value="ANF_lig-bd_rcpt"/>
</dbReference>
<evidence type="ECO:0000256" key="4">
    <source>
        <dbReference type="ARBA" id="ARBA00023136"/>
    </source>
</evidence>
<dbReference type="GO" id="GO:0016020">
    <property type="term" value="C:membrane"/>
    <property type="evidence" value="ECO:0007669"/>
    <property type="project" value="UniProtKB-SubCell"/>
</dbReference>
<dbReference type="InterPro" id="IPR028082">
    <property type="entry name" value="Peripla_BP_I"/>
</dbReference>
<keyword evidence="4" id="KW-0472">Membrane</keyword>
<gene>
    <name evidence="6" type="ORF">VNO78_06429</name>
</gene>
<evidence type="ECO:0000313" key="6">
    <source>
        <dbReference type="EMBL" id="KAK7405230.1"/>
    </source>
</evidence>
<organism evidence="6 7">
    <name type="scientific">Psophocarpus tetragonolobus</name>
    <name type="common">Winged bean</name>
    <name type="synonym">Dolichos tetragonolobus</name>
    <dbReference type="NCBI Taxonomy" id="3891"/>
    <lineage>
        <taxon>Eukaryota</taxon>
        <taxon>Viridiplantae</taxon>
        <taxon>Streptophyta</taxon>
        <taxon>Embryophyta</taxon>
        <taxon>Tracheophyta</taxon>
        <taxon>Spermatophyta</taxon>
        <taxon>Magnoliopsida</taxon>
        <taxon>eudicotyledons</taxon>
        <taxon>Gunneridae</taxon>
        <taxon>Pentapetalae</taxon>
        <taxon>rosids</taxon>
        <taxon>fabids</taxon>
        <taxon>Fabales</taxon>
        <taxon>Fabaceae</taxon>
        <taxon>Papilionoideae</taxon>
        <taxon>50 kb inversion clade</taxon>
        <taxon>NPAAA clade</taxon>
        <taxon>indigoferoid/millettioid clade</taxon>
        <taxon>Phaseoleae</taxon>
        <taxon>Psophocarpus</taxon>
    </lineage>
</organism>
<accession>A0AAN9SV74</accession>
<keyword evidence="2" id="KW-0812">Transmembrane</keyword>
<dbReference type="PANTHER" id="PTHR34836">
    <property type="entry name" value="OS06G0188250 PROTEIN"/>
    <property type="match status" value="1"/>
</dbReference>
<dbReference type="Pfam" id="PF01094">
    <property type="entry name" value="ANF_receptor"/>
    <property type="match status" value="1"/>
</dbReference>
<keyword evidence="7" id="KW-1185">Reference proteome</keyword>
<evidence type="ECO:0000256" key="1">
    <source>
        <dbReference type="ARBA" id="ARBA00004370"/>
    </source>
</evidence>
<dbReference type="SUPFAM" id="SSF53822">
    <property type="entry name" value="Periplasmic binding protein-like I"/>
    <property type="match status" value="1"/>
</dbReference>
<comment type="caution">
    <text evidence="6">The sequence shown here is derived from an EMBL/GenBank/DDBJ whole genome shotgun (WGS) entry which is preliminary data.</text>
</comment>
<dbReference type="InterPro" id="IPR015683">
    <property type="entry name" value="Ionotropic_Glu_rcpt"/>
</dbReference>
<name>A0AAN9SV74_PSOTE</name>
<proteinExistence type="predicted"/>
<reference evidence="6 7" key="1">
    <citation type="submission" date="2024-01" db="EMBL/GenBank/DDBJ databases">
        <title>The genomes of 5 underutilized Papilionoideae crops provide insights into root nodulation and disease resistanc.</title>
        <authorList>
            <person name="Jiang F."/>
        </authorList>
    </citation>
    <scope>NUCLEOTIDE SEQUENCE [LARGE SCALE GENOMIC DNA]</scope>
    <source>
        <strain evidence="6">DUOXIRENSHENG_FW03</strain>
        <tissue evidence="6">Leaves</tissue>
    </source>
</reference>
<protein>
    <recommendedName>
        <fullName evidence="5">Receptor ligand binding region domain-containing protein</fullName>
    </recommendedName>
</protein>
<dbReference type="Proteomes" id="UP001386955">
    <property type="component" value="Unassembled WGS sequence"/>
</dbReference>
<dbReference type="EMBL" id="JAYMYS010000002">
    <property type="protein sequence ID" value="KAK7405230.1"/>
    <property type="molecule type" value="Genomic_DNA"/>
</dbReference>
<comment type="subcellular location">
    <subcellularLocation>
        <location evidence="1">Membrane</location>
    </subcellularLocation>
</comment>
<dbReference type="AlphaFoldDB" id="A0AAN9SV74"/>
<evidence type="ECO:0000256" key="3">
    <source>
        <dbReference type="ARBA" id="ARBA00022989"/>
    </source>
</evidence>